<dbReference type="PANTHER" id="PTHR43214:SF41">
    <property type="entry name" value="NITRATE_NITRITE RESPONSE REGULATOR PROTEIN NARP"/>
    <property type="match status" value="1"/>
</dbReference>
<evidence type="ECO:0000256" key="3">
    <source>
        <dbReference type="ARBA" id="ARBA00023125"/>
    </source>
</evidence>
<dbReference type="Pfam" id="PF00072">
    <property type="entry name" value="Response_reg"/>
    <property type="match status" value="1"/>
</dbReference>
<dbReference type="SMART" id="SM00448">
    <property type="entry name" value="REC"/>
    <property type="match status" value="1"/>
</dbReference>
<dbReference type="SUPFAM" id="SSF46894">
    <property type="entry name" value="C-terminal effector domain of the bipartite response regulators"/>
    <property type="match status" value="1"/>
</dbReference>
<evidence type="ECO:0000256" key="4">
    <source>
        <dbReference type="ARBA" id="ARBA00023163"/>
    </source>
</evidence>
<dbReference type="PRINTS" id="PR00038">
    <property type="entry name" value="HTHLUXR"/>
</dbReference>
<dbReference type="InterPro" id="IPR036388">
    <property type="entry name" value="WH-like_DNA-bd_sf"/>
</dbReference>
<dbReference type="Gene3D" id="3.40.50.2300">
    <property type="match status" value="1"/>
</dbReference>
<keyword evidence="3" id="KW-0238">DNA-binding</keyword>
<dbReference type="PANTHER" id="PTHR43214">
    <property type="entry name" value="TWO-COMPONENT RESPONSE REGULATOR"/>
    <property type="match status" value="1"/>
</dbReference>
<dbReference type="PROSITE" id="PS50110">
    <property type="entry name" value="RESPONSE_REGULATORY"/>
    <property type="match status" value="1"/>
</dbReference>
<proteinExistence type="predicted"/>
<dbReference type="InterPro" id="IPR039420">
    <property type="entry name" value="WalR-like"/>
</dbReference>
<dbReference type="InterPro" id="IPR001789">
    <property type="entry name" value="Sig_transdc_resp-reg_receiver"/>
</dbReference>
<dbReference type="RefSeq" id="WP_379019595.1">
    <property type="nucleotide sequence ID" value="NZ_JBHRTA010000008.1"/>
</dbReference>
<dbReference type="Gene3D" id="1.10.10.10">
    <property type="entry name" value="Winged helix-like DNA-binding domain superfamily/Winged helix DNA-binding domain"/>
    <property type="match status" value="1"/>
</dbReference>
<feature type="domain" description="HTH luxR-type" evidence="6">
    <location>
        <begin position="147"/>
        <end position="212"/>
    </location>
</feature>
<evidence type="ECO:0000256" key="2">
    <source>
        <dbReference type="ARBA" id="ARBA00023015"/>
    </source>
</evidence>
<dbReference type="PROSITE" id="PS50043">
    <property type="entry name" value="HTH_LUXR_2"/>
    <property type="match status" value="1"/>
</dbReference>
<sequence>MSIHVVIVDDHSSVRVGMKYIVYEWMPKSHVSLVDDMQELLHVLTSGKPVDIVILDIDIPGGNNLQMIKTIRDVQKDVRILMHSASDELVYALRYIDLGADGYLQKDSDESEIKAALDTVLHGKKYLSPGLKDSLLQSRLNLGSVGTANPLDDFSNRELEVCRLLAQGKGVTEVAEALFIHTSTVGTYKAKIYDKLGVRNVKELIDKFRLYEVT</sequence>
<keyword evidence="4" id="KW-0804">Transcription</keyword>
<keyword evidence="9" id="KW-1185">Reference proteome</keyword>
<dbReference type="CDD" id="cd06170">
    <property type="entry name" value="LuxR_C_like"/>
    <property type="match status" value="1"/>
</dbReference>
<dbReference type="InterPro" id="IPR000792">
    <property type="entry name" value="Tscrpt_reg_LuxR_C"/>
</dbReference>
<dbReference type="SUPFAM" id="SSF52172">
    <property type="entry name" value="CheY-like"/>
    <property type="match status" value="1"/>
</dbReference>
<gene>
    <name evidence="8" type="ORF">ACFOET_03495</name>
</gene>
<keyword evidence="1 5" id="KW-0597">Phosphoprotein</keyword>
<dbReference type="InterPro" id="IPR058245">
    <property type="entry name" value="NreC/VraR/RcsB-like_REC"/>
</dbReference>
<protein>
    <submittedName>
        <fullName evidence="8">Response regulator</fullName>
    </submittedName>
</protein>
<reference evidence="9" key="1">
    <citation type="journal article" date="2019" name="Int. J. Syst. Evol. Microbiol.">
        <title>The Global Catalogue of Microorganisms (GCM) 10K type strain sequencing project: providing services to taxonomists for standard genome sequencing and annotation.</title>
        <authorList>
            <consortium name="The Broad Institute Genomics Platform"/>
            <consortium name="The Broad Institute Genome Sequencing Center for Infectious Disease"/>
            <person name="Wu L."/>
            <person name="Ma J."/>
        </authorList>
    </citation>
    <scope>NUCLEOTIDE SEQUENCE [LARGE SCALE GENOMIC DNA]</scope>
    <source>
        <strain evidence="9">KCTC 52416</strain>
    </source>
</reference>
<evidence type="ECO:0000256" key="1">
    <source>
        <dbReference type="ARBA" id="ARBA00022553"/>
    </source>
</evidence>
<dbReference type="InterPro" id="IPR011006">
    <property type="entry name" value="CheY-like_superfamily"/>
</dbReference>
<evidence type="ECO:0000313" key="8">
    <source>
        <dbReference type="EMBL" id="MFC3196669.1"/>
    </source>
</evidence>
<feature type="domain" description="Response regulatory" evidence="7">
    <location>
        <begin position="4"/>
        <end position="121"/>
    </location>
</feature>
<comment type="caution">
    <text evidence="8">The sequence shown here is derived from an EMBL/GenBank/DDBJ whole genome shotgun (WGS) entry which is preliminary data.</text>
</comment>
<dbReference type="SMART" id="SM00421">
    <property type="entry name" value="HTH_LUXR"/>
    <property type="match status" value="1"/>
</dbReference>
<evidence type="ECO:0000259" key="7">
    <source>
        <dbReference type="PROSITE" id="PS50110"/>
    </source>
</evidence>
<feature type="modified residue" description="4-aspartylphosphate" evidence="5">
    <location>
        <position position="56"/>
    </location>
</feature>
<dbReference type="InterPro" id="IPR016032">
    <property type="entry name" value="Sig_transdc_resp-reg_C-effctor"/>
</dbReference>
<evidence type="ECO:0000313" key="9">
    <source>
        <dbReference type="Proteomes" id="UP001595526"/>
    </source>
</evidence>
<dbReference type="CDD" id="cd17535">
    <property type="entry name" value="REC_NarL-like"/>
    <property type="match status" value="1"/>
</dbReference>
<dbReference type="EMBL" id="JBHRTA010000008">
    <property type="protein sequence ID" value="MFC3196669.1"/>
    <property type="molecule type" value="Genomic_DNA"/>
</dbReference>
<keyword evidence="2" id="KW-0805">Transcription regulation</keyword>
<dbReference type="Proteomes" id="UP001595526">
    <property type="component" value="Unassembled WGS sequence"/>
</dbReference>
<evidence type="ECO:0000259" key="6">
    <source>
        <dbReference type="PROSITE" id="PS50043"/>
    </source>
</evidence>
<dbReference type="Pfam" id="PF00196">
    <property type="entry name" value="GerE"/>
    <property type="match status" value="1"/>
</dbReference>
<accession>A0ABV7JF11</accession>
<name>A0ABV7JF11_9SPHI</name>
<organism evidence="8 9">
    <name type="scientific">Parapedobacter deserti</name>
    <dbReference type="NCBI Taxonomy" id="1912957"/>
    <lineage>
        <taxon>Bacteria</taxon>
        <taxon>Pseudomonadati</taxon>
        <taxon>Bacteroidota</taxon>
        <taxon>Sphingobacteriia</taxon>
        <taxon>Sphingobacteriales</taxon>
        <taxon>Sphingobacteriaceae</taxon>
        <taxon>Parapedobacter</taxon>
    </lineage>
</organism>
<evidence type="ECO:0000256" key="5">
    <source>
        <dbReference type="PROSITE-ProRule" id="PRU00169"/>
    </source>
</evidence>